<dbReference type="AlphaFoldDB" id="A0AAD2FLJ8"/>
<reference evidence="3" key="1">
    <citation type="submission" date="2023-08" db="EMBL/GenBank/DDBJ databases">
        <authorList>
            <person name="Audoor S."/>
            <person name="Bilcke G."/>
        </authorList>
    </citation>
    <scope>NUCLEOTIDE SEQUENCE</scope>
</reference>
<dbReference type="Proteomes" id="UP001295423">
    <property type="component" value="Unassembled WGS sequence"/>
</dbReference>
<gene>
    <name evidence="3" type="ORF">CYCCA115_LOCUS7483</name>
</gene>
<accession>A0AAD2FLJ8</accession>
<feature type="signal peptide" evidence="2">
    <location>
        <begin position="1"/>
        <end position="20"/>
    </location>
</feature>
<feature type="chain" id="PRO_5041905627" description="Cathepsin propeptide inhibitor domain-containing protein" evidence="2">
    <location>
        <begin position="21"/>
        <end position="285"/>
    </location>
</feature>
<keyword evidence="2" id="KW-0732">Signal</keyword>
<name>A0AAD2FLJ8_9STRA</name>
<evidence type="ECO:0000313" key="3">
    <source>
        <dbReference type="EMBL" id="CAJ1941361.1"/>
    </source>
</evidence>
<feature type="region of interest" description="Disordered" evidence="1">
    <location>
        <begin position="228"/>
        <end position="285"/>
    </location>
</feature>
<organism evidence="3 4">
    <name type="scientific">Cylindrotheca closterium</name>
    <dbReference type="NCBI Taxonomy" id="2856"/>
    <lineage>
        <taxon>Eukaryota</taxon>
        <taxon>Sar</taxon>
        <taxon>Stramenopiles</taxon>
        <taxon>Ochrophyta</taxon>
        <taxon>Bacillariophyta</taxon>
        <taxon>Bacillariophyceae</taxon>
        <taxon>Bacillariophycidae</taxon>
        <taxon>Bacillariales</taxon>
        <taxon>Bacillariaceae</taxon>
        <taxon>Cylindrotheca</taxon>
    </lineage>
</organism>
<evidence type="ECO:0000313" key="4">
    <source>
        <dbReference type="Proteomes" id="UP001295423"/>
    </source>
</evidence>
<evidence type="ECO:0000256" key="2">
    <source>
        <dbReference type="SAM" id="SignalP"/>
    </source>
</evidence>
<dbReference type="EMBL" id="CAKOGP040001001">
    <property type="protein sequence ID" value="CAJ1941361.1"/>
    <property type="molecule type" value="Genomic_DNA"/>
</dbReference>
<feature type="compositionally biased region" description="Polar residues" evidence="1">
    <location>
        <begin position="276"/>
        <end position="285"/>
    </location>
</feature>
<evidence type="ECO:0000256" key="1">
    <source>
        <dbReference type="SAM" id="MobiDB-lite"/>
    </source>
</evidence>
<comment type="caution">
    <text evidence="3">The sequence shown here is derived from an EMBL/GenBank/DDBJ whole genome shotgun (WGS) entry which is preliminary data.</text>
</comment>
<keyword evidence="4" id="KW-1185">Reference proteome</keyword>
<sequence length="285" mass="32587">MMNLAGCLLSLICFPSLVSSWSPGKSRVIVSLDDIKSSEPLVTSSNDDWIPWNHGEVVSEPDAYGMEEHIASEYRKWAELHNKQPDPVHFRAFQRNYLDLLAEAEEGHGGLPFFRLNQYGDLTQEEHRREMLLLEAYHSWCQEYNKQQDPNKFEDFKQNLLHAVYESANNLEEDFHLGEFADCNPRSGNNHCIEPLNHSTPNGGRVLPSSVVKQIGNGVYVEYINHGDNESSSEQHNSHHESEESSSPTLKKNDSQIPPTFLNAMQHENRWKRTRNVSPYSNLGP</sequence>
<proteinExistence type="predicted"/>
<evidence type="ECO:0008006" key="5">
    <source>
        <dbReference type="Google" id="ProtNLM"/>
    </source>
</evidence>
<protein>
    <recommendedName>
        <fullName evidence="5">Cathepsin propeptide inhibitor domain-containing protein</fullName>
    </recommendedName>
</protein>